<organism evidence="5 6">
    <name type="scientific">Candidatus Enterococcus ikei</name>
    <dbReference type="NCBI Taxonomy" id="2815326"/>
    <lineage>
        <taxon>Bacteria</taxon>
        <taxon>Bacillati</taxon>
        <taxon>Bacillota</taxon>
        <taxon>Bacilli</taxon>
        <taxon>Lactobacillales</taxon>
        <taxon>Enterococcaceae</taxon>
        <taxon>Enterococcus</taxon>
    </lineage>
</organism>
<protein>
    <submittedName>
        <fullName evidence="5">Winged helix-turn-helix transcriptional regulator</fullName>
    </submittedName>
</protein>
<sequence length="142" mass="16535">MVSNQDGLAEKIYTLSILQQNYVVARLKSLQLNSLQARSLTYIFLHPATIQRDIADYLGKKQATVTNILKGLEYRNLVYREIPKNNERQKNIFLTTEGKQLVGQVNLIFEQLNEKICKGLTKEEQQQLKENLTKAEEYFERN</sequence>
<evidence type="ECO:0000256" key="2">
    <source>
        <dbReference type="ARBA" id="ARBA00023125"/>
    </source>
</evidence>
<dbReference type="Gene3D" id="1.10.10.10">
    <property type="entry name" value="Winged helix-like DNA-binding domain superfamily/Winged helix DNA-binding domain"/>
    <property type="match status" value="1"/>
</dbReference>
<dbReference type="Proteomes" id="UP000664632">
    <property type="component" value="Unassembled WGS sequence"/>
</dbReference>
<comment type="caution">
    <text evidence="5">The sequence shown here is derived from an EMBL/GenBank/DDBJ whole genome shotgun (WGS) entry which is preliminary data.</text>
</comment>
<keyword evidence="6" id="KW-1185">Reference proteome</keyword>
<dbReference type="Pfam" id="PF01047">
    <property type="entry name" value="MarR"/>
    <property type="match status" value="1"/>
</dbReference>
<evidence type="ECO:0000313" key="5">
    <source>
        <dbReference type="EMBL" id="MBO0439467.1"/>
    </source>
</evidence>
<evidence type="ECO:0000259" key="4">
    <source>
        <dbReference type="PROSITE" id="PS50995"/>
    </source>
</evidence>
<dbReference type="InterPro" id="IPR036388">
    <property type="entry name" value="WH-like_DNA-bd_sf"/>
</dbReference>
<evidence type="ECO:0000313" key="6">
    <source>
        <dbReference type="Proteomes" id="UP000664632"/>
    </source>
</evidence>
<proteinExistence type="predicted"/>
<feature type="domain" description="HTH marR-type" evidence="4">
    <location>
        <begin position="1"/>
        <end position="137"/>
    </location>
</feature>
<dbReference type="InterPro" id="IPR000835">
    <property type="entry name" value="HTH_MarR-typ"/>
</dbReference>
<evidence type="ECO:0000256" key="1">
    <source>
        <dbReference type="ARBA" id="ARBA00023015"/>
    </source>
</evidence>
<dbReference type="SUPFAM" id="SSF46785">
    <property type="entry name" value="Winged helix' DNA-binding domain"/>
    <property type="match status" value="1"/>
</dbReference>
<keyword evidence="2" id="KW-0238">DNA-binding</keyword>
<evidence type="ECO:0000256" key="3">
    <source>
        <dbReference type="ARBA" id="ARBA00023163"/>
    </source>
</evidence>
<dbReference type="PRINTS" id="PR00598">
    <property type="entry name" value="HTHMARR"/>
</dbReference>
<dbReference type="PROSITE" id="PS50995">
    <property type="entry name" value="HTH_MARR_2"/>
    <property type="match status" value="1"/>
</dbReference>
<dbReference type="PANTHER" id="PTHR42756:SF1">
    <property type="entry name" value="TRANSCRIPTIONAL REPRESSOR OF EMRAB OPERON"/>
    <property type="match status" value="1"/>
</dbReference>
<name>A0ABS3GW23_9ENTE</name>
<dbReference type="SMART" id="SM00347">
    <property type="entry name" value="HTH_MARR"/>
    <property type="match status" value="1"/>
</dbReference>
<keyword evidence="3" id="KW-0804">Transcription</keyword>
<dbReference type="RefSeq" id="WP_207111560.1">
    <property type="nucleotide sequence ID" value="NZ_JAFLWD010000008.1"/>
</dbReference>
<dbReference type="PANTHER" id="PTHR42756">
    <property type="entry name" value="TRANSCRIPTIONAL REGULATOR, MARR"/>
    <property type="match status" value="1"/>
</dbReference>
<accession>A0ABS3GW23</accession>
<reference evidence="5 6" key="1">
    <citation type="submission" date="2021-03" db="EMBL/GenBank/DDBJ databases">
        <title>Enterococcal diversity collection.</title>
        <authorList>
            <person name="Gilmore M.S."/>
            <person name="Schwartzman J."/>
            <person name="Van Tyne D."/>
            <person name="Martin M."/>
            <person name="Earl A.M."/>
            <person name="Manson A.L."/>
            <person name="Straub T."/>
            <person name="Salamzade R."/>
            <person name="Saavedra J."/>
            <person name="Lebreton F."/>
            <person name="Prichula J."/>
            <person name="Schaufler K."/>
            <person name="Gaca A."/>
            <person name="Sgardioli B."/>
            <person name="Wagenaar J."/>
            <person name="Strong T."/>
        </authorList>
    </citation>
    <scope>NUCLEOTIDE SEQUENCE [LARGE SCALE GENOMIC DNA]</scope>
    <source>
        <strain evidence="5 6">DIV0869a</strain>
    </source>
</reference>
<keyword evidence="1" id="KW-0805">Transcription regulation</keyword>
<dbReference type="EMBL" id="JAFLWD010000008">
    <property type="protein sequence ID" value="MBO0439467.1"/>
    <property type="molecule type" value="Genomic_DNA"/>
</dbReference>
<dbReference type="InterPro" id="IPR036390">
    <property type="entry name" value="WH_DNA-bd_sf"/>
</dbReference>
<gene>
    <name evidence="5" type="ORF">JZO69_03775</name>
</gene>